<evidence type="ECO:0000256" key="1">
    <source>
        <dbReference type="ARBA" id="ARBA00004123"/>
    </source>
</evidence>
<dbReference type="Proteomes" id="UP000026962">
    <property type="component" value="Chromosome 3"/>
</dbReference>
<accession>A0A0E0KBI5</accession>
<dbReference type="eggNOG" id="KOG0001">
    <property type="taxonomic scope" value="Eukaryota"/>
</dbReference>
<organism evidence="10">
    <name type="scientific">Oryza punctata</name>
    <name type="common">Red rice</name>
    <dbReference type="NCBI Taxonomy" id="4537"/>
    <lineage>
        <taxon>Eukaryota</taxon>
        <taxon>Viridiplantae</taxon>
        <taxon>Streptophyta</taxon>
        <taxon>Embryophyta</taxon>
        <taxon>Tracheophyta</taxon>
        <taxon>Spermatophyta</taxon>
        <taxon>Magnoliopsida</taxon>
        <taxon>Liliopsida</taxon>
        <taxon>Poales</taxon>
        <taxon>Poaceae</taxon>
        <taxon>BOP clade</taxon>
        <taxon>Oryzoideae</taxon>
        <taxon>Oryzeae</taxon>
        <taxon>Oryzinae</taxon>
        <taxon>Oryza</taxon>
    </lineage>
</organism>
<dbReference type="SUPFAM" id="SSF54236">
    <property type="entry name" value="Ubiquitin-like"/>
    <property type="match status" value="1"/>
</dbReference>
<sequence>MQIYVKTLRGRIIALEVERSDTVASLKDKIYAEQGIHPSDQRLIFKARHSTAFPGQRARIRVRRARDIAPANVKTVHCPDCQVQANVYYCNTEEDNEGCVFYRLVAASSSSAQTRLMKDCRNE</sequence>
<dbReference type="GO" id="GO:0003729">
    <property type="term" value="F:mRNA binding"/>
    <property type="evidence" value="ECO:0007669"/>
    <property type="project" value="UniProtKB-ARBA"/>
</dbReference>
<dbReference type="Gene3D" id="3.10.20.90">
    <property type="entry name" value="Phosphatidylinositol 3-kinase Catalytic Subunit, Chain A, domain 1"/>
    <property type="match status" value="1"/>
</dbReference>
<dbReference type="EnsemblPlants" id="OPUNC03G10850.1">
    <property type="protein sequence ID" value="OPUNC03G10850.1"/>
    <property type="gene ID" value="OPUNC03G10850"/>
</dbReference>
<dbReference type="GO" id="GO:0005634">
    <property type="term" value="C:nucleus"/>
    <property type="evidence" value="ECO:0007669"/>
    <property type="project" value="UniProtKB-SubCell"/>
</dbReference>
<keyword evidence="6" id="KW-0677">Repeat</keyword>
<keyword evidence="11" id="KW-1185">Reference proteome</keyword>
<evidence type="ECO:0000256" key="7">
    <source>
        <dbReference type="ARBA" id="ARBA00022843"/>
    </source>
</evidence>
<dbReference type="GO" id="GO:0005737">
    <property type="term" value="C:cytoplasm"/>
    <property type="evidence" value="ECO:0007669"/>
    <property type="project" value="UniProtKB-SubCell"/>
</dbReference>
<dbReference type="FunFam" id="3.10.20.90:FF:000469">
    <property type="entry name" value="Polyubiquitin-C"/>
    <property type="match status" value="1"/>
</dbReference>
<dbReference type="PANTHER" id="PTHR10666">
    <property type="entry name" value="UBIQUITIN"/>
    <property type="match status" value="1"/>
</dbReference>
<dbReference type="Gramene" id="OPUNC03G10850.1">
    <property type="protein sequence ID" value="OPUNC03G10850.1"/>
    <property type="gene ID" value="OPUNC03G10850"/>
</dbReference>
<evidence type="ECO:0000256" key="6">
    <source>
        <dbReference type="ARBA" id="ARBA00022737"/>
    </source>
</evidence>
<dbReference type="PROSITE" id="PS50053">
    <property type="entry name" value="UBIQUITIN_2"/>
    <property type="match status" value="1"/>
</dbReference>
<dbReference type="InterPro" id="IPR029071">
    <property type="entry name" value="Ubiquitin-like_domsf"/>
</dbReference>
<reference evidence="10" key="2">
    <citation type="submission" date="2018-05" db="EMBL/GenBank/DDBJ databases">
        <title>OpunRS2 (Oryza punctata Reference Sequence Version 2).</title>
        <authorList>
            <person name="Zhang J."/>
            <person name="Kudrna D."/>
            <person name="Lee S."/>
            <person name="Talag J."/>
            <person name="Welchert J."/>
            <person name="Wing R.A."/>
        </authorList>
    </citation>
    <scope>NUCLEOTIDE SEQUENCE [LARGE SCALE GENOMIC DNA]</scope>
</reference>
<dbReference type="STRING" id="4537.A0A0E0KBI5"/>
<comment type="subcellular location">
    <subcellularLocation>
        <location evidence="2">Cytoplasm</location>
    </subcellularLocation>
    <subcellularLocation>
        <location evidence="1">Nucleus</location>
    </subcellularLocation>
</comment>
<keyword evidence="8" id="KW-0539">Nucleus</keyword>
<feature type="domain" description="Ubiquitin-like" evidence="9">
    <location>
        <begin position="1"/>
        <end position="48"/>
    </location>
</feature>
<evidence type="ECO:0000256" key="8">
    <source>
        <dbReference type="ARBA" id="ARBA00023242"/>
    </source>
</evidence>
<dbReference type="AlphaFoldDB" id="A0A0E0KBI5"/>
<evidence type="ECO:0000256" key="5">
    <source>
        <dbReference type="ARBA" id="ARBA00022499"/>
    </source>
</evidence>
<evidence type="ECO:0000256" key="3">
    <source>
        <dbReference type="ARBA" id="ARBA00008430"/>
    </source>
</evidence>
<dbReference type="PRINTS" id="PR00348">
    <property type="entry name" value="UBIQUITIN"/>
</dbReference>
<evidence type="ECO:0000256" key="4">
    <source>
        <dbReference type="ARBA" id="ARBA00022490"/>
    </source>
</evidence>
<evidence type="ECO:0000313" key="11">
    <source>
        <dbReference type="Proteomes" id="UP000026962"/>
    </source>
</evidence>
<dbReference type="Pfam" id="PF00240">
    <property type="entry name" value="ubiquitin"/>
    <property type="match status" value="1"/>
</dbReference>
<evidence type="ECO:0000256" key="2">
    <source>
        <dbReference type="ARBA" id="ARBA00004496"/>
    </source>
</evidence>
<evidence type="ECO:0000313" key="10">
    <source>
        <dbReference type="EnsemblPlants" id="OPUNC03G10850.1"/>
    </source>
</evidence>
<name>A0A0E0KBI5_ORYPU</name>
<proteinExistence type="inferred from homology"/>
<evidence type="ECO:0000259" key="9">
    <source>
        <dbReference type="PROSITE" id="PS50053"/>
    </source>
</evidence>
<dbReference type="InterPro" id="IPR000626">
    <property type="entry name" value="Ubiquitin-like_dom"/>
</dbReference>
<dbReference type="SMART" id="SM00213">
    <property type="entry name" value="UBQ"/>
    <property type="match status" value="1"/>
</dbReference>
<dbReference type="HOGENOM" id="CLU_2018970_0_0_1"/>
<keyword evidence="7" id="KW-0832">Ubl conjugation</keyword>
<protein>
    <recommendedName>
        <fullName evidence="9">Ubiquitin-like domain-containing protein</fullName>
    </recommendedName>
</protein>
<comment type="similarity">
    <text evidence="3">Belongs to the ubiquitin family.</text>
</comment>
<reference evidence="10" key="1">
    <citation type="submission" date="2015-04" db="UniProtKB">
        <authorList>
            <consortium name="EnsemblPlants"/>
        </authorList>
    </citation>
    <scope>IDENTIFICATION</scope>
</reference>
<dbReference type="InterPro" id="IPR019956">
    <property type="entry name" value="Ubiquitin_dom"/>
</dbReference>
<keyword evidence="5" id="KW-1017">Isopeptide bond</keyword>
<dbReference type="InterPro" id="IPR050158">
    <property type="entry name" value="Ubiquitin_ubiquitin-like"/>
</dbReference>
<keyword evidence="4" id="KW-0963">Cytoplasm</keyword>